<sequence length="257" mass="25849">MLPEPTILAVLIVIAFLSGIGITAVGPGGIFITVALFALTDVSSSVVAGTAMTTFVFTGILGSLTYLQSGELRSSSGRRLAILVTVPSVVGAVVGALVNTILSDGLFGLMLTGFTMVVGASIVYRERQGIGSKWSFRADSTVGVVAFGTLGFAIGVLGGLLGVGGPVIAVPLLVVLGVSMLNALAAAQVQSVFLSAFAASTYLLQGAVSIPLAVAIGVPELVGVVLGWRVAHHIEPARLKLALGGVLIMAGVALLLP</sequence>
<evidence type="ECO:0000313" key="6">
    <source>
        <dbReference type="EMBL" id="GAA5048997.1"/>
    </source>
</evidence>
<feature type="transmembrane region" description="Helical" evidence="5">
    <location>
        <begin position="7"/>
        <end position="40"/>
    </location>
</feature>
<dbReference type="RefSeq" id="WP_227776860.1">
    <property type="nucleotide sequence ID" value="NZ_BAABKX010000003.1"/>
</dbReference>
<evidence type="ECO:0000256" key="4">
    <source>
        <dbReference type="ARBA" id="ARBA00023136"/>
    </source>
</evidence>
<feature type="transmembrane region" description="Helical" evidence="5">
    <location>
        <begin position="192"/>
        <end position="217"/>
    </location>
</feature>
<proteinExistence type="inferred from homology"/>
<dbReference type="Proteomes" id="UP001501729">
    <property type="component" value="Unassembled WGS sequence"/>
</dbReference>
<keyword evidence="2 5" id="KW-0812">Transmembrane</keyword>
<evidence type="ECO:0000256" key="3">
    <source>
        <dbReference type="ARBA" id="ARBA00022989"/>
    </source>
</evidence>
<feature type="transmembrane region" description="Helical" evidence="5">
    <location>
        <begin position="105"/>
        <end position="124"/>
    </location>
</feature>
<feature type="transmembrane region" description="Helical" evidence="5">
    <location>
        <begin position="79"/>
        <end position="99"/>
    </location>
</feature>
<dbReference type="EMBL" id="BAABKX010000003">
    <property type="protein sequence ID" value="GAA5048997.1"/>
    <property type="molecule type" value="Genomic_DNA"/>
</dbReference>
<comment type="subcellular location">
    <subcellularLocation>
        <location evidence="5">Cell membrane</location>
        <topology evidence="5">Multi-pass membrane protein</topology>
    </subcellularLocation>
    <subcellularLocation>
        <location evidence="1">Membrane</location>
        <topology evidence="1">Multi-pass membrane protein</topology>
    </subcellularLocation>
</comment>
<feature type="transmembrane region" description="Helical" evidence="5">
    <location>
        <begin position="46"/>
        <end position="67"/>
    </location>
</feature>
<feature type="transmembrane region" description="Helical" evidence="5">
    <location>
        <begin position="167"/>
        <end position="185"/>
    </location>
</feature>
<feature type="transmembrane region" description="Helical" evidence="5">
    <location>
        <begin position="136"/>
        <end position="161"/>
    </location>
</feature>
<keyword evidence="7" id="KW-1185">Reference proteome</keyword>
<reference evidence="6 7" key="1">
    <citation type="journal article" date="2019" name="Int. J. Syst. Evol. Microbiol.">
        <title>The Global Catalogue of Microorganisms (GCM) 10K type strain sequencing project: providing services to taxonomists for standard genome sequencing and annotation.</title>
        <authorList>
            <consortium name="The Broad Institute Genomics Platform"/>
            <consortium name="The Broad Institute Genome Sequencing Center for Infectious Disease"/>
            <person name="Wu L."/>
            <person name="Ma J."/>
        </authorList>
    </citation>
    <scope>NUCLEOTIDE SEQUENCE [LARGE SCALE GENOMIC DNA]</scope>
    <source>
        <strain evidence="6 7">JCM 17504</strain>
    </source>
</reference>
<dbReference type="Pfam" id="PF01925">
    <property type="entry name" value="TauE"/>
    <property type="match status" value="1"/>
</dbReference>
<evidence type="ECO:0000313" key="7">
    <source>
        <dbReference type="Proteomes" id="UP001501729"/>
    </source>
</evidence>
<evidence type="ECO:0000256" key="1">
    <source>
        <dbReference type="ARBA" id="ARBA00004141"/>
    </source>
</evidence>
<protein>
    <recommendedName>
        <fullName evidence="5">Probable membrane transporter protein</fullName>
    </recommendedName>
</protein>
<dbReference type="GeneID" id="68613298"/>
<dbReference type="InterPro" id="IPR051598">
    <property type="entry name" value="TSUP/Inactive_protease-like"/>
</dbReference>
<name>A0AAV3UGR3_9EURY</name>
<evidence type="ECO:0000256" key="5">
    <source>
        <dbReference type="RuleBase" id="RU363041"/>
    </source>
</evidence>
<keyword evidence="5" id="KW-1003">Cell membrane</keyword>
<dbReference type="AlphaFoldDB" id="A0AAV3UGR3"/>
<dbReference type="PANTHER" id="PTHR43701">
    <property type="entry name" value="MEMBRANE TRANSPORTER PROTEIN MJ0441-RELATED"/>
    <property type="match status" value="1"/>
</dbReference>
<dbReference type="PANTHER" id="PTHR43701:SF2">
    <property type="entry name" value="MEMBRANE TRANSPORTER PROTEIN YJNA-RELATED"/>
    <property type="match status" value="1"/>
</dbReference>
<evidence type="ECO:0000256" key="2">
    <source>
        <dbReference type="ARBA" id="ARBA00022692"/>
    </source>
</evidence>
<keyword evidence="3 5" id="KW-1133">Transmembrane helix</keyword>
<dbReference type="GO" id="GO:0005886">
    <property type="term" value="C:plasma membrane"/>
    <property type="evidence" value="ECO:0007669"/>
    <property type="project" value="UniProtKB-SubCell"/>
</dbReference>
<accession>A0AAV3UGR3</accession>
<comment type="similarity">
    <text evidence="5">Belongs to the 4-toluene sulfonate uptake permease (TSUP) (TC 2.A.102) family.</text>
</comment>
<dbReference type="InterPro" id="IPR002781">
    <property type="entry name" value="TM_pro_TauE-like"/>
</dbReference>
<keyword evidence="4 5" id="KW-0472">Membrane</keyword>
<feature type="transmembrane region" description="Helical" evidence="5">
    <location>
        <begin position="237"/>
        <end position="256"/>
    </location>
</feature>
<comment type="caution">
    <text evidence="6">The sequence shown here is derived from an EMBL/GenBank/DDBJ whole genome shotgun (WGS) entry which is preliminary data.</text>
</comment>
<gene>
    <name evidence="6" type="ORF">GCM10025751_21340</name>
</gene>
<organism evidence="6 7">
    <name type="scientific">Haladaptatus pallidirubidus</name>
    <dbReference type="NCBI Taxonomy" id="1008152"/>
    <lineage>
        <taxon>Archaea</taxon>
        <taxon>Methanobacteriati</taxon>
        <taxon>Methanobacteriota</taxon>
        <taxon>Stenosarchaea group</taxon>
        <taxon>Halobacteria</taxon>
        <taxon>Halobacteriales</taxon>
        <taxon>Haladaptataceae</taxon>
        <taxon>Haladaptatus</taxon>
    </lineage>
</organism>